<comment type="caution">
    <text evidence="2">The sequence shown here is derived from an EMBL/GenBank/DDBJ whole genome shotgun (WGS) entry which is preliminary data.</text>
</comment>
<dbReference type="Proteomes" id="UP001328107">
    <property type="component" value="Unassembled WGS sequence"/>
</dbReference>
<feature type="region of interest" description="Disordered" evidence="1">
    <location>
        <begin position="107"/>
        <end position="137"/>
    </location>
</feature>
<feature type="compositionally biased region" description="Polar residues" evidence="1">
    <location>
        <begin position="124"/>
        <end position="135"/>
    </location>
</feature>
<evidence type="ECO:0000313" key="3">
    <source>
        <dbReference type="Proteomes" id="UP001328107"/>
    </source>
</evidence>
<protein>
    <submittedName>
        <fullName evidence="2">Uncharacterized protein</fullName>
    </submittedName>
</protein>
<name>A0AAN5I951_9BILA</name>
<feature type="non-terminal residue" evidence="2">
    <location>
        <position position="1"/>
    </location>
</feature>
<evidence type="ECO:0000256" key="1">
    <source>
        <dbReference type="SAM" id="MobiDB-lite"/>
    </source>
</evidence>
<accession>A0AAN5I951</accession>
<keyword evidence="3" id="KW-1185">Reference proteome</keyword>
<organism evidence="2 3">
    <name type="scientific">Pristionchus mayeri</name>
    <dbReference type="NCBI Taxonomy" id="1317129"/>
    <lineage>
        <taxon>Eukaryota</taxon>
        <taxon>Metazoa</taxon>
        <taxon>Ecdysozoa</taxon>
        <taxon>Nematoda</taxon>
        <taxon>Chromadorea</taxon>
        <taxon>Rhabditida</taxon>
        <taxon>Rhabditina</taxon>
        <taxon>Diplogasteromorpha</taxon>
        <taxon>Diplogasteroidea</taxon>
        <taxon>Neodiplogasteridae</taxon>
        <taxon>Pristionchus</taxon>
    </lineage>
</organism>
<dbReference type="AlphaFoldDB" id="A0AAN5I951"/>
<gene>
    <name evidence="2" type="ORF">PMAYCL1PPCAC_26264</name>
</gene>
<dbReference type="EMBL" id="BTRK01000005">
    <property type="protein sequence ID" value="GMR56069.1"/>
    <property type="molecule type" value="Genomic_DNA"/>
</dbReference>
<evidence type="ECO:0000313" key="2">
    <source>
        <dbReference type="EMBL" id="GMR56069.1"/>
    </source>
</evidence>
<reference evidence="3" key="1">
    <citation type="submission" date="2022-10" db="EMBL/GenBank/DDBJ databases">
        <title>Genome assembly of Pristionchus species.</title>
        <authorList>
            <person name="Yoshida K."/>
            <person name="Sommer R.J."/>
        </authorList>
    </citation>
    <scope>NUCLEOTIDE SEQUENCE [LARGE SCALE GENOMIC DNA]</scope>
    <source>
        <strain evidence="3">RS5460</strain>
    </source>
</reference>
<sequence>EKDEEQPVSQQYSLASFPCFSEVQESQSMDAFDKTFEEGKQSRKLTPAPTLANHGAPKNIISLAPRKFAMNTEQLVKMISDTGLGAKIDAMIEAGPDGEEEELLTVQKGEAAASEEAVDDKSKLLTSETKSQRLQSRCKATVKLPDEFEDKVKVVK</sequence>
<proteinExistence type="predicted"/>